<dbReference type="InterPro" id="IPR014729">
    <property type="entry name" value="Rossmann-like_a/b/a_fold"/>
</dbReference>
<dbReference type="PANTHER" id="PTHR21294:SF8">
    <property type="entry name" value="ELECTRON TRANSFER FLAVOPROTEIN SUBUNIT BETA"/>
    <property type="match status" value="1"/>
</dbReference>
<dbReference type="Gene3D" id="3.40.50.620">
    <property type="entry name" value="HUPs"/>
    <property type="match status" value="1"/>
</dbReference>
<proteinExistence type="inferred from homology"/>
<keyword evidence="3" id="KW-0249">Electron transport</keyword>
<dbReference type="GO" id="GO:0009055">
    <property type="term" value="F:electron transfer activity"/>
    <property type="evidence" value="ECO:0007669"/>
    <property type="project" value="InterPro"/>
</dbReference>
<evidence type="ECO:0000313" key="5">
    <source>
        <dbReference type="EMBL" id="KUG25664.1"/>
    </source>
</evidence>
<evidence type="ECO:0000256" key="2">
    <source>
        <dbReference type="ARBA" id="ARBA00022448"/>
    </source>
</evidence>
<comment type="similarity">
    <text evidence="1">Belongs to the ETF beta-subunit/FixA family.</text>
</comment>
<dbReference type="InterPro" id="IPR014730">
    <property type="entry name" value="ETF_a/b_N"/>
</dbReference>
<organism evidence="5">
    <name type="scientific">hydrocarbon metagenome</name>
    <dbReference type="NCBI Taxonomy" id="938273"/>
    <lineage>
        <taxon>unclassified sequences</taxon>
        <taxon>metagenomes</taxon>
        <taxon>ecological metagenomes</taxon>
    </lineage>
</organism>
<feature type="domain" description="Electron transfer flavoprotein alpha/beta-subunit N-terminal" evidence="4">
    <location>
        <begin position="23"/>
        <end position="210"/>
    </location>
</feature>
<comment type="caution">
    <text evidence="5">The sequence shown here is derived from an EMBL/GenBank/DDBJ whole genome shotgun (WGS) entry which is preliminary data.</text>
</comment>
<dbReference type="EMBL" id="LNQE01000630">
    <property type="protein sequence ID" value="KUG25664.1"/>
    <property type="molecule type" value="Genomic_DNA"/>
</dbReference>
<dbReference type="PANTHER" id="PTHR21294">
    <property type="entry name" value="ELECTRON TRANSFER FLAVOPROTEIN BETA-SUBUNIT"/>
    <property type="match status" value="1"/>
</dbReference>
<evidence type="ECO:0000256" key="3">
    <source>
        <dbReference type="ARBA" id="ARBA00022982"/>
    </source>
</evidence>
<accession>A0A0W8FXP5</accession>
<protein>
    <submittedName>
        <fullName evidence="5">Electron transfer flavoprotein, beta subunit</fullName>
    </submittedName>
</protein>
<evidence type="ECO:0000256" key="1">
    <source>
        <dbReference type="ARBA" id="ARBA00007557"/>
    </source>
</evidence>
<dbReference type="InterPro" id="IPR012255">
    <property type="entry name" value="ETF_b"/>
</dbReference>
<reference evidence="5" key="1">
    <citation type="journal article" date="2015" name="Proc. Natl. Acad. Sci. U.S.A.">
        <title>Networks of energetic and metabolic interactions define dynamics in microbial communities.</title>
        <authorList>
            <person name="Embree M."/>
            <person name="Liu J.K."/>
            <person name="Al-Bassam M.M."/>
            <person name="Zengler K."/>
        </authorList>
    </citation>
    <scope>NUCLEOTIDE SEQUENCE</scope>
</reference>
<sequence length="248" mass="26729">MKIAVCVSHVPDTAAKINIGSDGKSIDPNGVTFVLNPYDEFAIEEALKIKDAQGAEVVAISVGLDVNKETLRKALAMGVDSAVLLKDENPRDSIGIAKALAEEIKAQDAKLVFFGKQSVDFDNSITGQVTAELLGYNCVTVVVGFQLDGEKVTADREIEGGREIVETNLPLVITAQKGLNEPRYASLKGIMQAKKKTIEEKTPAPYENMVELVNMKRPPAKQPGKILGEDSSAVPELVKLLREEAKVI</sequence>
<dbReference type="SUPFAM" id="SSF52402">
    <property type="entry name" value="Adenine nucleotide alpha hydrolases-like"/>
    <property type="match status" value="1"/>
</dbReference>
<dbReference type="Pfam" id="PF01012">
    <property type="entry name" value="ETF"/>
    <property type="match status" value="1"/>
</dbReference>
<gene>
    <name evidence="5" type="ORF">ASZ90_004503</name>
</gene>
<dbReference type="CDD" id="cd01714">
    <property type="entry name" value="ETF_beta"/>
    <property type="match status" value="1"/>
</dbReference>
<dbReference type="PROSITE" id="PS01065">
    <property type="entry name" value="ETF_BETA"/>
    <property type="match status" value="1"/>
</dbReference>
<dbReference type="AlphaFoldDB" id="A0A0W8FXP5"/>
<keyword evidence="2" id="KW-0813">Transport</keyword>
<dbReference type="InterPro" id="IPR033948">
    <property type="entry name" value="ETF_beta_N"/>
</dbReference>
<dbReference type="InterPro" id="IPR000049">
    <property type="entry name" value="ET-Flavoprotein_bsu_CS"/>
</dbReference>
<name>A0A0W8FXP5_9ZZZZ</name>
<evidence type="ECO:0000259" key="4">
    <source>
        <dbReference type="SMART" id="SM00893"/>
    </source>
</evidence>
<dbReference type="PIRSF" id="PIRSF000090">
    <property type="entry name" value="Beta-ETF"/>
    <property type="match status" value="1"/>
</dbReference>
<dbReference type="SMART" id="SM00893">
    <property type="entry name" value="ETF"/>
    <property type="match status" value="1"/>
</dbReference>